<comment type="caution">
    <text evidence="1">The sequence shown here is derived from an EMBL/GenBank/DDBJ whole genome shotgun (WGS) entry which is preliminary data.</text>
</comment>
<dbReference type="OrthoDB" id="922982at2"/>
<dbReference type="InterPro" id="IPR025345">
    <property type="entry name" value="DUF4249"/>
</dbReference>
<evidence type="ECO:0000313" key="1">
    <source>
        <dbReference type="EMBL" id="KYG82056.1"/>
    </source>
</evidence>
<accession>A0A150XTP9</accession>
<sequence>MEKRFRMKGITQWALTRIYLMLLVFFATSCIEEIDTTSFTYEKLLVVDANISDQAKAHEVRLFYTSPIDGDVDDTFNAATGSTVWVEDNLGVRTYFTEQSSGNYLSSASFAGEAGKSYTLFITTREGKKYQSSVEKLVPAPEITEIYNRFAVEPVGQEAISIPGVQFFIDVEDDSQSTQFYRYEWTDAHQVIVPFPKKYETTIIYPGGMSDPIYILDPFNTDVSECYRESKFDEVVLASSASNSNRELREIPIFFSEASNFDVTTKYSIEVTQRAISVQAYGYYRKIELFNESNGSLFDKQHGAIVGNILSMDSPDEKVLGYFEVSGASSKRVFLEPFQLDEKVMDYVVRTCEEYDVLEFEGDLNSFYKANGVPEMLLGDELVKRAFYEVYDYDPLNDTKFLAHRLCIDCRHRGSLEKPEWWQ</sequence>
<proteinExistence type="predicted"/>
<organism evidence="1 2">
    <name type="scientific">Roseivirga ehrenbergii (strain DSM 102268 / JCM 13514 / KCTC 12282 / NCIMB 14502 / KMM 6017)</name>
    <dbReference type="NCBI Taxonomy" id="279360"/>
    <lineage>
        <taxon>Bacteria</taxon>
        <taxon>Pseudomonadati</taxon>
        <taxon>Bacteroidota</taxon>
        <taxon>Cytophagia</taxon>
        <taxon>Cytophagales</taxon>
        <taxon>Roseivirgaceae</taxon>
        <taxon>Roseivirga</taxon>
    </lineage>
</organism>
<dbReference type="EMBL" id="LQZQ01000001">
    <property type="protein sequence ID" value="KYG82056.1"/>
    <property type="molecule type" value="Genomic_DNA"/>
</dbReference>
<evidence type="ECO:0008006" key="3">
    <source>
        <dbReference type="Google" id="ProtNLM"/>
    </source>
</evidence>
<dbReference type="STRING" id="279360.MB14_01285"/>
<protein>
    <recommendedName>
        <fullName evidence="3">DUF4249 domain-containing protein</fullName>
    </recommendedName>
</protein>
<keyword evidence="2" id="KW-1185">Reference proteome</keyword>
<dbReference type="Proteomes" id="UP000075583">
    <property type="component" value="Unassembled WGS sequence"/>
</dbReference>
<gene>
    <name evidence="1" type="ORF">MB14_01285</name>
</gene>
<dbReference type="PROSITE" id="PS51257">
    <property type="entry name" value="PROKAR_LIPOPROTEIN"/>
    <property type="match status" value="1"/>
</dbReference>
<dbReference type="Pfam" id="PF14054">
    <property type="entry name" value="DUF4249"/>
    <property type="match status" value="1"/>
</dbReference>
<reference evidence="1" key="1">
    <citation type="submission" date="2016-01" db="EMBL/GenBank/DDBJ databases">
        <title>Genome sequencing of Roseivirga ehrenbergii KMM 6017.</title>
        <authorList>
            <person name="Selvaratnam C."/>
            <person name="Thevarajoo S."/>
            <person name="Goh K.M."/>
            <person name="Ee R."/>
            <person name="Chan K.-G."/>
            <person name="Chong C.S."/>
        </authorList>
    </citation>
    <scope>NUCLEOTIDE SEQUENCE [LARGE SCALE GENOMIC DNA]</scope>
    <source>
        <strain evidence="1">KMM 6017</strain>
    </source>
</reference>
<evidence type="ECO:0000313" key="2">
    <source>
        <dbReference type="Proteomes" id="UP000075583"/>
    </source>
</evidence>
<dbReference type="AlphaFoldDB" id="A0A150XTP9"/>
<name>A0A150XTP9_ROSEK</name>